<dbReference type="PANTHER" id="PTHR10707:SF10">
    <property type="entry name" value="CYTOCHROME C OXIDASE SUBUNIT 4"/>
    <property type="match status" value="1"/>
</dbReference>
<dbReference type="AlphaFoldDB" id="A0A168R2M3"/>
<evidence type="ECO:0000256" key="5">
    <source>
        <dbReference type="ARBA" id="ARBA00022792"/>
    </source>
</evidence>
<evidence type="ECO:0000256" key="2">
    <source>
        <dbReference type="ARBA" id="ARBA00004673"/>
    </source>
</evidence>
<dbReference type="SUPFAM" id="SSF81406">
    <property type="entry name" value="Mitochondrial cytochrome c oxidase subunit IV"/>
    <property type="match status" value="1"/>
</dbReference>
<dbReference type="EMBL" id="LT554489">
    <property type="protein sequence ID" value="SAM05992.1"/>
    <property type="molecule type" value="Genomic_DNA"/>
</dbReference>
<dbReference type="Pfam" id="PF02936">
    <property type="entry name" value="COX4"/>
    <property type="match status" value="1"/>
</dbReference>
<feature type="region of interest" description="Disordered" evidence="11">
    <location>
        <begin position="130"/>
        <end position="154"/>
    </location>
</feature>
<keyword evidence="9" id="KW-0496">Mitochondrion</keyword>
<accession>A0A168R2M3</accession>
<dbReference type="CDD" id="cd00922">
    <property type="entry name" value="Cyt_c_Oxidase_IV"/>
    <property type="match status" value="1"/>
</dbReference>
<keyword evidence="4" id="KW-0812">Transmembrane</keyword>
<evidence type="ECO:0000256" key="8">
    <source>
        <dbReference type="ARBA" id="ARBA00023002"/>
    </source>
</evidence>
<gene>
    <name evidence="12" type="primary">ABSGL_11868.1 scaffold 12357</name>
</gene>
<dbReference type="GO" id="GO:0006123">
    <property type="term" value="P:mitochondrial electron transport, cytochrome c to oxygen"/>
    <property type="evidence" value="ECO:0007669"/>
    <property type="project" value="InterPro"/>
</dbReference>
<evidence type="ECO:0000256" key="3">
    <source>
        <dbReference type="ARBA" id="ARBA00008135"/>
    </source>
</evidence>
<keyword evidence="10" id="KW-0472">Membrane</keyword>
<dbReference type="STRING" id="4829.A0A168R2M3"/>
<keyword evidence="7" id="KW-1133">Transmembrane helix</keyword>
<dbReference type="InParanoid" id="A0A168R2M3"/>
<dbReference type="FunCoup" id="A0A168R2M3">
    <property type="interactions" value="119"/>
</dbReference>
<comment type="pathway">
    <text evidence="2">Energy metabolism; oxidative phosphorylation.</text>
</comment>
<protein>
    <recommendedName>
        <fullName evidence="14">Cytochrome c oxidase subunit IV</fullName>
    </recommendedName>
</protein>
<organism evidence="12">
    <name type="scientific">Absidia glauca</name>
    <name type="common">Pin mould</name>
    <dbReference type="NCBI Taxonomy" id="4829"/>
    <lineage>
        <taxon>Eukaryota</taxon>
        <taxon>Fungi</taxon>
        <taxon>Fungi incertae sedis</taxon>
        <taxon>Mucoromycota</taxon>
        <taxon>Mucoromycotina</taxon>
        <taxon>Mucoromycetes</taxon>
        <taxon>Mucorales</taxon>
        <taxon>Cunninghamellaceae</taxon>
        <taxon>Absidia</taxon>
    </lineage>
</organism>
<evidence type="ECO:0000256" key="9">
    <source>
        <dbReference type="ARBA" id="ARBA00023128"/>
    </source>
</evidence>
<keyword evidence="5" id="KW-0999">Mitochondrion inner membrane</keyword>
<dbReference type="Proteomes" id="UP000078561">
    <property type="component" value="Unassembled WGS sequence"/>
</dbReference>
<evidence type="ECO:0000256" key="11">
    <source>
        <dbReference type="SAM" id="MobiDB-lite"/>
    </source>
</evidence>
<dbReference type="PANTHER" id="PTHR10707">
    <property type="entry name" value="CYTOCHROME C OXIDASE SUBUNIT IV"/>
    <property type="match status" value="1"/>
</dbReference>
<dbReference type="OrthoDB" id="186013at2759"/>
<proteinExistence type="inferred from homology"/>
<name>A0A168R2M3_ABSGL</name>
<keyword evidence="6" id="KW-0809">Transit peptide</keyword>
<reference evidence="12" key="1">
    <citation type="submission" date="2016-04" db="EMBL/GenBank/DDBJ databases">
        <authorList>
            <person name="Evans L.H."/>
            <person name="Alamgir A."/>
            <person name="Owens N."/>
            <person name="Weber N.D."/>
            <person name="Virtaneva K."/>
            <person name="Barbian K."/>
            <person name="Babar A."/>
            <person name="Rosenke K."/>
        </authorList>
    </citation>
    <scope>NUCLEOTIDE SEQUENCE [LARGE SCALE GENOMIC DNA]</scope>
    <source>
        <strain evidence="12">CBS 101.48</strain>
    </source>
</reference>
<evidence type="ECO:0000256" key="7">
    <source>
        <dbReference type="ARBA" id="ARBA00022989"/>
    </source>
</evidence>
<dbReference type="InterPro" id="IPR004203">
    <property type="entry name" value="Cyt_c_oxidase_su4_fam"/>
</dbReference>
<evidence type="ECO:0000313" key="13">
    <source>
        <dbReference type="Proteomes" id="UP000078561"/>
    </source>
</evidence>
<dbReference type="GO" id="GO:0045277">
    <property type="term" value="C:respiratory chain complex IV"/>
    <property type="evidence" value="ECO:0007669"/>
    <property type="project" value="InterPro"/>
</dbReference>
<evidence type="ECO:0000256" key="4">
    <source>
        <dbReference type="ARBA" id="ARBA00022692"/>
    </source>
</evidence>
<dbReference type="FunFam" id="1.10.442.10:FF:000002">
    <property type="entry name" value="Cytochrome c oxidase subunit V"/>
    <property type="match status" value="1"/>
</dbReference>
<dbReference type="Gene3D" id="1.10.442.10">
    <property type="entry name" value="Cytochrome c oxidase subunit IV"/>
    <property type="match status" value="1"/>
</dbReference>
<feature type="compositionally biased region" description="Polar residues" evidence="11">
    <location>
        <begin position="130"/>
        <end position="141"/>
    </location>
</feature>
<sequence>MLRARIQQQVARTVGRRNASTVAVQNLEGRWKTLSTAEQNTIAKQLEEVQKADWKVLSADEKKAAYYIAFGPHGPREPITGPGHTSKVIGGTLAVLAASGVLFAAIRSQGKETPPTVSKEWEQATNEYLKSQNSNPISGISSEGYKGTGYVVSK</sequence>
<dbReference type="InterPro" id="IPR036639">
    <property type="entry name" value="Cyt_c_oxidase_su4_sf"/>
</dbReference>
<dbReference type="GO" id="GO:0005743">
    <property type="term" value="C:mitochondrial inner membrane"/>
    <property type="evidence" value="ECO:0007669"/>
    <property type="project" value="UniProtKB-SubCell"/>
</dbReference>
<dbReference type="OMA" id="WYISYGA"/>
<dbReference type="GO" id="GO:0016491">
    <property type="term" value="F:oxidoreductase activity"/>
    <property type="evidence" value="ECO:0007669"/>
    <property type="project" value="UniProtKB-KW"/>
</dbReference>
<evidence type="ECO:0000256" key="1">
    <source>
        <dbReference type="ARBA" id="ARBA00004434"/>
    </source>
</evidence>
<comment type="similarity">
    <text evidence="3">Belongs to the cytochrome c oxidase IV family.</text>
</comment>
<keyword evidence="13" id="KW-1185">Reference proteome</keyword>
<evidence type="ECO:0000256" key="10">
    <source>
        <dbReference type="ARBA" id="ARBA00023136"/>
    </source>
</evidence>
<evidence type="ECO:0000256" key="6">
    <source>
        <dbReference type="ARBA" id="ARBA00022946"/>
    </source>
</evidence>
<evidence type="ECO:0008006" key="14">
    <source>
        <dbReference type="Google" id="ProtNLM"/>
    </source>
</evidence>
<evidence type="ECO:0000313" key="12">
    <source>
        <dbReference type="EMBL" id="SAM05992.1"/>
    </source>
</evidence>
<comment type="subcellular location">
    <subcellularLocation>
        <location evidence="1">Mitochondrion inner membrane</location>
        <topology evidence="1">Single-pass membrane protein</topology>
    </subcellularLocation>
</comment>
<keyword evidence="8" id="KW-0560">Oxidoreductase</keyword>